<dbReference type="PANTHER" id="PTHR48100">
    <property type="entry name" value="BROAD-SPECIFICITY PHOSPHATASE YOR283W-RELATED"/>
    <property type="match status" value="1"/>
</dbReference>
<dbReference type="Gene3D" id="3.40.50.1240">
    <property type="entry name" value="Phosphoglycerate mutase-like"/>
    <property type="match status" value="1"/>
</dbReference>
<evidence type="ECO:0000256" key="1">
    <source>
        <dbReference type="SAM" id="MobiDB-lite"/>
    </source>
</evidence>
<sequence length="240" mass="27405">MAPIVHCVRHAQGVHNLGRQFYGIQDPDLTELGQQQCLDLRKKFPYHKNVDLLVASPIRRTMYTCLIGFQPETERGLTVIALPEIQETSDNKCDTGSDLPKLKEEFKDQPVDLSRVGEDWNSKKGRWAPTDVALTARAKAARQWLKARPEKEIVMVTHGGFLHHFNQDWEGFDPVVGTGWKNCEFRTYEFVDEEGDNASLKETAESRERRRGAEQPLTETEKTQLEVTQQRTAEEIKAVA</sequence>
<dbReference type="InterPro" id="IPR029033">
    <property type="entry name" value="His_PPase_superfam"/>
</dbReference>
<dbReference type="InParanoid" id="A0A165FMK6"/>
<protein>
    <submittedName>
        <fullName evidence="2">Putative phosphoglycerate mutase</fullName>
    </submittedName>
</protein>
<feature type="compositionally biased region" description="Basic and acidic residues" evidence="1">
    <location>
        <begin position="202"/>
        <end position="224"/>
    </location>
</feature>
<dbReference type="PANTHER" id="PTHR48100:SF54">
    <property type="entry name" value="PHOSPHATASE SPAC5H10.03-RELATED"/>
    <property type="match status" value="1"/>
</dbReference>
<dbReference type="InterPro" id="IPR013078">
    <property type="entry name" value="His_Pase_superF_clade-1"/>
</dbReference>
<dbReference type="SMART" id="SM00855">
    <property type="entry name" value="PGAM"/>
    <property type="match status" value="1"/>
</dbReference>
<dbReference type="GeneID" id="28898113"/>
<accession>A0A165FMK6</accession>
<proteinExistence type="predicted"/>
<dbReference type="InterPro" id="IPR050275">
    <property type="entry name" value="PGM_Phosphatase"/>
</dbReference>
<dbReference type="GO" id="GO:0016791">
    <property type="term" value="F:phosphatase activity"/>
    <property type="evidence" value="ECO:0007669"/>
    <property type="project" value="TreeGrafter"/>
</dbReference>
<dbReference type="CDD" id="cd07067">
    <property type="entry name" value="HP_PGM_like"/>
    <property type="match status" value="1"/>
</dbReference>
<dbReference type="AlphaFoldDB" id="A0A165FMK6"/>
<gene>
    <name evidence="2" type="ORF">L228DRAFT_248935</name>
</gene>
<organism evidence="2 3">
    <name type="scientific">Xylona heveae (strain CBS 132557 / TC161)</name>
    <dbReference type="NCBI Taxonomy" id="1328760"/>
    <lineage>
        <taxon>Eukaryota</taxon>
        <taxon>Fungi</taxon>
        <taxon>Dikarya</taxon>
        <taxon>Ascomycota</taxon>
        <taxon>Pezizomycotina</taxon>
        <taxon>Xylonomycetes</taxon>
        <taxon>Xylonales</taxon>
        <taxon>Xylonaceae</taxon>
        <taxon>Xylona</taxon>
    </lineage>
</organism>
<reference evidence="2 3" key="1">
    <citation type="journal article" date="2016" name="Fungal Biol.">
        <title>The genome of Xylona heveae provides a window into fungal endophytism.</title>
        <authorList>
            <person name="Gazis R."/>
            <person name="Kuo A."/>
            <person name="Riley R."/>
            <person name="LaButti K."/>
            <person name="Lipzen A."/>
            <person name="Lin J."/>
            <person name="Amirebrahimi M."/>
            <person name="Hesse C.N."/>
            <person name="Spatafora J.W."/>
            <person name="Henrissat B."/>
            <person name="Hainaut M."/>
            <person name="Grigoriev I.V."/>
            <person name="Hibbett D.S."/>
        </authorList>
    </citation>
    <scope>NUCLEOTIDE SEQUENCE [LARGE SCALE GENOMIC DNA]</scope>
    <source>
        <strain evidence="2 3">TC161</strain>
    </source>
</reference>
<feature type="region of interest" description="Disordered" evidence="1">
    <location>
        <begin position="196"/>
        <end position="240"/>
    </location>
</feature>
<dbReference type="Pfam" id="PF00300">
    <property type="entry name" value="His_Phos_1"/>
    <property type="match status" value="1"/>
</dbReference>
<evidence type="ECO:0000313" key="2">
    <source>
        <dbReference type="EMBL" id="KZF21160.1"/>
    </source>
</evidence>
<dbReference type="SUPFAM" id="SSF53254">
    <property type="entry name" value="Phosphoglycerate mutase-like"/>
    <property type="match status" value="1"/>
</dbReference>
<dbReference type="EMBL" id="KV407461">
    <property type="protein sequence ID" value="KZF21160.1"/>
    <property type="molecule type" value="Genomic_DNA"/>
</dbReference>
<evidence type="ECO:0000313" key="3">
    <source>
        <dbReference type="Proteomes" id="UP000076632"/>
    </source>
</evidence>
<name>A0A165FMK6_XYLHT</name>
<dbReference type="RefSeq" id="XP_018186715.1">
    <property type="nucleotide sequence ID" value="XM_018332976.1"/>
</dbReference>
<dbReference type="GO" id="GO:0005737">
    <property type="term" value="C:cytoplasm"/>
    <property type="evidence" value="ECO:0007669"/>
    <property type="project" value="TreeGrafter"/>
</dbReference>
<keyword evidence="3" id="KW-1185">Reference proteome</keyword>
<dbReference type="OrthoDB" id="496981at2759"/>
<dbReference type="Proteomes" id="UP000076632">
    <property type="component" value="Unassembled WGS sequence"/>
</dbReference>
<dbReference type="OMA" id="HDKITHL"/>